<dbReference type="InterPro" id="IPR050266">
    <property type="entry name" value="AB_hydrolase_sf"/>
</dbReference>
<name>A0A2Y9C5K0_9RHOB</name>
<dbReference type="InterPro" id="IPR000073">
    <property type="entry name" value="AB_hydrolase_1"/>
</dbReference>
<dbReference type="Proteomes" id="UP000245839">
    <property type="component" value="Unassembled WGS sequence"/>
</dbReference>
<evidence type="ECO:0000313" key="2">
    <source>
        <dbReference type="EMBL" id="PWJ21043.1"/>
    </source>
</evidence>
<evidence type="ECO:0000313" key="4">
    <source>
        <dbReference type="Proteomes" id="UP000245839"/>
    </source>
</evidence>
<dbReference type="PANTHER" id="PTHR43798:SF33">
    <property type="entry name" value="HYDROLASE, PUTATIVE (AFU_ORTHOLOGUE AFUA_2G14860)-RELATED"/>
    <property type="match status" value="1"/>
</dbReference>
<keyword evidence="4" id="KW-1185">Reference proteome</keyword>
<dbReference type="RefSeq" id="WP_170125310.1">
    <property type="nucleotide sequence ID" value="NZ_QGDJ01000002.1"/>
</dbReference>
<accession>A0A2Y9C5K0</accession>
<dbReference type="InterPro" id="IPR029058">
    <property type="entry name" value="AB_hydrolase_fold"/>
</dbReference>
<dbReference type="SUPFAM" id="SSF53474">
    <property type="entry name" value="alpha/beta-Hydrolases"/>
    <property type="match status" value="1"/>
</dbReference>
<gene>
    <name evidence="2" type="ORF">BCF38_102291</name>
    <name evidence="3" type="ORF">SAMN05421539_102291</name>
</gene>
<dbReference type="PRINTS" id="PR00412">
    <property type="entry name" value="EPOXHYDRLASE"/>
</dbReference>
<protein>
    <submittedName>
        <fullName evidence="3">Haloalkane dehalogenase/2-hydroxymuconate-semialdehyde hydrolase/2-hydroxy-6-oxo-octa-2,4-dienoate hydrolase</fullName>
    </submittedName>
</protein>
<reference evidence="3 5" key="1">
    <citation type="submission" date="2016-10" db="EMBL/GenBank/DDBJ databases">
        <authorList>
            <person name="Cai Z."/>
        </authorList>
    </citation>
    <scope>NUCLEOTIDE SEQUENCE [LARGE SCALE GENOMIC DNA]</scope>
    <source>
        <strain evidence="3 5">DSM 25227</strain>
    </source>
</reference>
<reference evidence="2 4" key="2">
    <citation type="submission" date="2018-03" db="EMBL/GenBank/DDBJ databases">
        <title>Genomic Encyclopedia of Archaeal and Bacterial Type Strains, Phase II (KMG-II): from individual species to whole genera.</title>
        <authorList>
            <person name="Goeker M."/>
        </authorList>
    </citation>
    <scope>NUCLEOTIDE SEQUENCE [LARGE SCALE GENOMIC DNA]</scope>
    <source>
        <strain evidence="2 4">DSM 25227</strain>
    </source>
</reference>
<dbReference type="Pfam" id="PF00561">
    <property type="entry name" value="Abhydrolase_1"/>
    <property type="match status" value="1"/>
</dbReference>
<dbReference type="AlphaFoldDB" id="A0A2Y9C5K0"/>
<organism evidence="3 5">
    <name type="scientific">Jannaschia seohaensis</name>
    <dbReference type="NCBI Taxonomy" id="475081"/>
    <lineage>
        <taxon>Bacteria</taxon>
        <taxon>Pseudomonadati</taxon>
        <taxon>Pseudomonadota</taxon>
        <taxon>Alphaproteobacteria</taxon>
        <taxon>Rhodobacterales</taxon>
        <taxon>Roseobacteraceae</taxon>
        <taxon>Jannaschia</taxon>
    </lineage>
</organism>
<keyword evidence="3" id="KW-0378">Hydrolase</keyword>
<dbReference type="GO" id="GO:0016020">
    <property type="term" value="C:membrane"/>
    <property type="evidence" value="ECO:0007669"/>
    <property type="project" value="TreeGrafter"/>
</dbReference>
<evidence type="ECO:0000259" key="1">
    <source>
        <dbReference type="Pfam" id="PF00561"/>
    </source>
</evidence>
<proteinExistence type="predicted"/>
<evidence type="ECO:0000313" key="3">
    <source>
        <dbReference type="EMBL" id="SSA41453.1"/>
    </source>
</evidence>
<dbReference type="Proteomes" id="UP000251571">
    <property type="component" value="Unassembled WGS sequence"/>
</dbReference>
<dbReference type="GO" id="GO:0016787">
    <property type="term" value="F:hydrolase activity"/>
    <property type="evidence" value="ECO:0007669"/>
    <property type="project" value="UniProtKB-KW"/>
</dbReference>
<dbReference type="PRINTS" id="PR00111">
    <property type="entry name" value="ABHYDROLASE"/>
</dbReference>
<dbReference type="Gene3D" id="3.40.50.1820">
    <property type="entry name" value="alpha/beta hydrolase"/>
    <property type="match status" value="1"/>
</dbReference>
<evidence type="ECO:0000313" key="5">
    <source>
        <dbReference type="Proteomes" id="UP000251571"/>
    </source>
</evidence>
<feature type="domain" description="AB hydrolase-1" evidence="1">
    <location>
        <begin position="14"/>
        <end position="249"/>
    </location>
</feature>
<sequence>MTDRIDHAREQAGPAVILLHSSVAGAGQWRRTKAALGDRFHCIAPDLYGYGASPGWCGPGRQTLDDQVALIEAALPMEGSFSIVGHSFGGTVAMQLAARHPDRIDRLVLIEPNPFPLLAEAGRDAAFGEAKSLRAHIARAGIDGDWARAAEVFADYWTGLGSWAAMPSTRRDAFARALRPNLHEWDAVMEDATPLVRWRAKLPHKTTVISAQDTVRSIREIVALMEEACPHWQFIRLPEGGHMAPLTRPDAVNGRLAEILGAPRS</sequence>
<dbReference type="InterPro" id="IPR000639">
    <property type="entry name" value="Epox_hydrolase-like"/>
</dbReference>
<dbReference type="EMBL" id="QGDJ01000002">
    <property type="protein sequence ID" value="PWJ21043.1"/>
    <property type="molecule type" value="Genomic_DNA"/>
</dbReference>
<dbReference type="PANTHER" id="PTHR43798">
    <property type="entry name" value="MONOACYLGLYCEROL LIPASE"/>
    <property type="match status" value="1"/>
</dbReference>
<dbReference type="EMBL" id="UETC01000002">
    <property type="protein sequence ID" value="SSA41453.1"/>
    <property type="molecule type" value="Genomic_DNA"/>
</dbReference>